<name>A0AAD4SYU3_9MAGN</name>
<gene>
    <name evidence="1" type="ORF">MKW98_008019</name>
</gene>
<keyword evidence="2" id="KW-1185">Reference proteome</keyword>
<dbReference type="AlphaFoldDB" id="A0AAD4SYU3"/>
<reference evidence="1" key="1">
    <citation type="submission" date="2022-04" db="EMBL/GenBank/DDBJ databases">
        <title>A functionally conserved STORR gene fusion in Papaver species that diverged 16.8 million years ago.</title>
        <authorList>
            <person name="Catania T."/>
        </authorList>
    </citation>
    <scope>NUCLEOTIDE SEQUENCE</scope>
    <source>
        <strain evidence="1">S-188037</strain>
    </source>
</reference>
<dbReference type="EMBL" id="JAJJMB010007736">
    <property type="protein sequence ID" value="KAI3927317.1"/>
    <property type="molecule type" value="Genomic_DNA"/>
</dbReference>
<dbReference type="Proteomes" id="UP001202328">
    <property type="component" value="Unassembled WGS sequence"/>
</dbReference>
<comment type="caution">
    <text evidence="1">The sequence shown here is derived from an EMBL/GenBank/DDBJ whole genome shotgun (WGS) entry which is preliminary data.</text>
</comment>
<sequence length="164" mass="19056">MVYILFDGGKKPDILIYCCPGEKEWRKHEFVDVGDRLLRDMLYFKGKLLYIMCNSGDLVEIEIQHGSDIGDKETLSISDFRSTFESSTDEVVAGSLDNFLVKYWIGSFGEVFSIEKLSIPRAMVELEAANMDDDLYNRPYVRKGWRCRSNYAGNRIQHLYWRKG</sequence>
<protein>
    <recommendedName>
        <fullName evidence="3">F-box associated domain-containing protein</fullName>
    </recommendedName>
</protein>
<organism evidence="1 2">
    <name type="scientific">Papaver atlanticum</name>
    <dbReference type="NCBI Taxonomy" id="357466"/>
    <lineage>
        <taxon>Eukaryota</taxon>
        <taxon>Viridiplantae</taxon>
        <taxon>Streptophyta</taxon>
        <taxon>Embryophyta</taxon>
        <taxon>Tracheophyta</taxon>
        <taxon>Spermatophyta</taxon>
        <taxon>Magnoliopsida</taxon>
        <taxon>Ranunculales</taxon>
        <taxon>Papaveraceae</taxon>
        <taxon>Papaveroideae</taxon>
        <taxon>Papaver</taxon>
    </lineage>
</organism>
<proteinExistence type="predicted"/>
<accession>A0AAD4SYU3</accession>
<evidence type="ECO:0008006" key="3">
    <source>
        <dbReference type="Google" id="ProtNLM"/>
    </source>
</evidence>
<evidence type="ECO:0000313" key="2">
    <source>
        <dbReference type="Proteomes" id="UP001202328"/>
    </source>
</evidence>
<evidence type="ECO:0000313" key="1">
    <source>
        <dbReference type="EMBL" id="KAI3927317.1"/>
    </source>
</evidence>